<dbReference type="InterPro" id="IPR016093">
    <property type="entry name" value="MIR_motif"/>
</dbReference>
<name>A0AAE1A166_9GAST</name>
<keyword evidence="2" id="KW-0109">Calcium transport</keyword>
<gene>
    <name evidence="5" type="ORF">RRG08_037232</name>
</gene>
<keyword evidence="2" id="KW-0106">Calcium</keyword>
<dbReference type="Pfam" id="PF08709">
    <property type="entry name" value="Ins145_P3_rec"/>
    <property type="match status" value="1"/>
</dbReference>
<dbReference type="InterPro" id="IPR015925">
    <property type="entry name" value="Ryanodine_IP3_receptor"/>
</dbReference>
<dbReference type="InterPro" id="IPR035910">
    <property type="entry name" value="RyR/IP3R_RIH_dom_sf"/>
</dbReference>
<keyword evidence="2" id="KW-0406">Ion transport</keyword>
<keyword evidence="2" id="KW-0256">Endoplasmic reticulum</keyword>
<evidence type="ECO:0000256" key="1">
    <source>
        <dbReference type="ARBA" id="ARBA00022737"/>
    </source>
</evidence>
<dbReference type="InterPro" id="IPR000699">
    <property type="entry name" value="RIH_dom"/>
</dbReference>
<keyword evidence="1" id="KW-0677">Repeat</keyword>
<dbReference type="CDD" id="cd23280">
    <property type="entry name" value="beta-trefoil_MIR_itr-1-like"/>
    <property type="match status" value="1"/>
</dbReference>
<dbReference type="SMART" id="SM00472">
    <property type="entry name" value="MIR"/>
    <property type="match status" value="3"/>
</dbReference>
<dbReference type="EMBL" id="JAWDGP010002877">
    <property type="protein sequence ID" value="KAK3779170.1"/>
    <property type="molecule type" value="Genomic_DNA"/>
</dbReference>
<comment type="subcellular location">
    <subcellularLocation>
        <location evidence="2">Endoplasmic reticulum membrane</location>
        <topology evidence="2">Multi-pass membrane protein</topology>
    </subcellularLocation>
</comment>
<comment type="domain">
    <text evidence="2">The receptor contains a calcium channel in its C-terminal extremity. Its large N-terminal cytoplasmic region has the ligand-binding site in the N-terminus and modulatory sites in the middle portion immediately upstream of the channel region.</text>
</comment>
<dbReference type="PRINTS" id="PR00779">
    <property type="entry name" value="INSP3RECEPTR"/>
</dbReference>
<keyword evidence="2" id="KW-0472">Membrane</keyword>
<accession>A0AAE1A166</accession>
<dbReference type="InterPro" id="IPR000493">
    <property type="entry name" value="InsP3_rcpt"/>
</dbReference>
<keyword evidence="2" id="KW-0813">Transport</keyword>
<sequence>MFGRQKQGRVPLESQPVNLVHSVHNQVAVGARQDRVRPRIPDQHTVAFELCVANRYKLIKKYNKLKARSEENPNDIKLKSSVAQAKIAAKAEHEDNELEQKRNQGKKVVYGQVIQLRHSFSRKYVHISTTKTSTMESNNMAVELLSDNAKHAQFRIMPRYKVKAEGDVVQIDDQVVLESVKSPGQFLHVSRQHLPSSSVYNQNFELNLSVRQSGFTVYRKYKPTPDDESKVKVGDLIRFYHKEMEAYLVAEGLFDDELTEDVHLRIRPIDQNNPKTMFPSSSAVTYWQIELQDGPIAGGVLKWQQQCRIIHMCTRKYLAIDEKEQVTLTSNYLDPRTVFRLHAVIRTSEFSLDSDDIPFESYARIEHVVSGNWLHALSDDYKKRSESDAARGDDNSMGGLKYTTAQLRKIGSIKEKQYDDAFTVQMVDPELVEIFNYMAGMVPFIQKLVADKKDGVTLNAKMGHDVITALKEMEDFMIVNSVPSKNRQKLMRNLRIVELLVSLLSIPCRGSPDQLHLTKIFLEAYDVLYTYLMGDSRKNELYIAKYIDFFLTQFEYKEGGIGLNAAHMVMELIRDNRKIVDRISQNNINTFVDFLHKEKNYRYLELLSVLCVCDGVSIADNQKYITEVWLMRGNKMATIEKRRKSNREVKKANCVYLTDLGEKIGKKDGVVYVSVNNGRSWKELRDFAQNTGEQSDEYLFLERQLELFGMLCHGQNQFAINVITKELDYLTWKESYTCLSDVYLPDRLRAKYCDLIITMFVDIGDNVSVVDRVKLSYIYDTIDSAEDQLDKSSSPTYKYFPQLSAWISEFLGTNGDMTASQVGNNMLVEQVLRLVHYLVKYGFYHKSTDIRMLLKPLISLVDGQNDKPFPDRFQGAEAEEVVKYFQKTGRFQKSEETKAIIDAKIQALEVLNLFFNFIFNLRMEKFMNMFKLTYSQAAIQNMPPPELFGLLNSNEEFDVEENGPLCRTALRKLGDIFSETDFFEKKELTDILLDLSSYDYDEMIRKSMFLLNRYYSAHRTLFERAIQAQVLTTDESINVATRLDSLLPTMRRLATSKLSSDQAAELCGIIDQLIGMCHLKDEPEEHHSMNQSILYNFGVLEDCFTILSQDIDVKLLDQYGGLRKIFQKTFLLLKSMARSNKTVQTRLFHRVDLLLSKEGAPGELAEALTEIFTGNSNTCMKVGNHQVQKIMALVAKNKTDVPQFLDLLNAIVKVEELDLPLKRNQGFVMTYFMQFRAEVADIIDDKESKSNRVKILEGSSSKDLNYLVALVDLLATCAEGENRYIESICQTIFSIPDMLEVLNNRNIVNNFKRPYLRFFLWVYLNTAGGMIESGAGDLPHDKILWEYLDSLGAELTRMQQYAEMNPESVKLLLKQPPSTNNDGTTGDDEMRGTLHYFFDAVMPFLQVFCRSYYQPDEMYPEEPGRLATLTKAFEGFMDAIAPRISIERQMKNLISAITALITASNAISMSKIEDFRAKYSGRGGQADIRSDARRILTEVPSVSSTRPHYQNKILTELPSVKSTRPQYQNETLTELPSVSSTRPHYLNQTLTELPSVSSTRPRYKNKILTENSQVSALRDFVIKIRGVSSTRPHYQNKTLTELPSVSSTRPDYQNKTLTELPSVSSTRPRYQNETLTEVPSVSSTRPHYQNKTLTENSQVSAPRDLTIKIGR</sequence>
<feature type="domain" description="MIR" evidence="4">
    <location>
        <begin position="105"/>
        <end position="159"/>
    </location>
</feature>
<proteinExistence type="inferred from homology"/>
<evidence type="ECO:0000256" key="3">
    <source>
        <dbReference type="SAM" id="MobiDB-lite"/>
    </source>
</evidence>
<dbReference type="InterPro" id="IPR014821">
    <property type="entry name" value="Ins145_P3_rcpt"/>
</dbReference>
<keyword evidence="2" id="KW-0675">Receptor</keyword>
<dbReference type="Proteomes" id="UP001283361">
    <property type="component" value="Unassembled WGS sequence"/>
</dbReference>
<evidence type="ECO:0000313" key="6">
    <source>
        <dbReference type="Proteomes" id="UP001283361"/>
    </source>
</evidence>
<dbReference type="Pfam" id="PF01365">
    <property type="entry name" value="RYDR_ITPR"/>
    <property type="match status" value="2"/>
</dbReference>
<reference evidence="5" key="1">
    <citation type="journal article" date="2023" name="G3 (Bethesda)">
        <title>A reference genome for the long-term kleptoplast-retaining sea slug Elysia crispata morphotype clarki.</title>
        <authorList>
            <person name="Eastman K.E."/>
            <person name="Pendleton A.L."/>
            <person name="Shaikh M.A."/>
            <person name="Suttiyut T."/>
            <person name="Ogas R."/>
            <person name="Tomko P."/>
            <person name="Gavelis G."/>
            <person name="Widhalm J.R."/>
            <person name="Wisecaver J.H."/>
        </authorList>
    </citation>
    <scope>NUCLEOTIDE SEQUENCE</scope>
    <source>
        <strain evidence="5">ECLA1</strain>
    </source>
</reference>
<dbReference type="GO" id="GO:0051209">
    <property type="term" value="P:release of sequestered calcium ion into cytosol"/>
    <property type="evidence" value="ECO:0007669"/>
    <property type="project" value="UniProtKB-UniRule"/>
</dbReference>
<protein>
    <recommendedName>
        <fullName evidence="2">Inositol 1,4,5-trisphosphate receptor</fullName>
    </recommendedName>
</protein>
<dbReference type="GO" id="GO:0005220">
    <property type="term" value="F:inositol 1,4,5-trisphosphate-gated calcium channel activity"/>
    <property type="evidence" value="ECO:0007669"/>
    <property type="project" value="UniProtKB-UniRule"/>
</dbReference>
<dbReference type="Pfam" id="PF02815">
    <property type="entry name" value="MIR"/>
    <property type="match status" value="1"/>
</dbReference>
<evidence type="ECO:0000313" key="5">
    <source>
        <dbReference type="EMBL" id="KAK3779170.1"/>
    </source>
</evidence>
<dbReference type="Gene3D" id="1.25.10.30">
    <property type="entry name" value="IP3 receptor type 1 binding core, RIH domain"/>
    <property type="match status" value="1"/>
</dbReference>
<dbReference type="GO" id="GO:0070679">
    <property type="term" value="F:inositol 1,4,5 trisphosphate binding"/>
    <property type="evidence" value="ECO:0007669"/>
    <property type="project" value="UniProtKB-UniRule"/>
</dbReference>
<dbReference type="Gene3D" id="2.80.10.50">
    <property type="match status" value="2"/>
</dbReference>
<comment type="function">
    <text evidence="2">Receptor for inositol 1,4,5-trisphosphate, a second messenger that mediates the release of intracellular calcium.</text>
</comment>
<evidence type="ECO:0000256" key="2">
    <source>
        <dbReference type="RuleBase" id="RU368044"/>
    </source>
</evidence>
<keyword evidence="6" id="KW-1185">Reference proteome</keyword>
<keyword evidence="2" id="KW-0407">Ion channel</keyword>
<evidence type="ECO:0000259" key="4">
    <source>
        <dbReference type="PROSITE" id="PS50919"/>
    </source>
</evidence>
<dbReference type="InterPro" id="IPR036300">
    <property type="entry name" value="MIR_dom_sf"/>
</dbReference>
<feature type="region of interest" description="Disordered" evidence="3">
    <location>
        <begin position="1621"/>
        <end position="1657"/>
    </location>
</feature>
<comment type="caution">
    <text evidence="5">The sequence shown here is derived from an EMBL/GenBank/DDBJ whole genome shotgun (WGS) entry which is preliminary data.</text>
</comment>
<dbReference type="SUPFAM" id="SSF82109">
    <property type="entry name" value="MIR domain"/>
    <property type="match status" value="2"/>
</dbReference>
<keyword evidence="2" id="KW-1071">Ligand-gated ion channel</keyword>
<dbReference type="PANTHER" id="PTHR13715">
    <property type="entry name" value="RYANODINE RECEPTOR AND IP3 RECEPTOR"/>
    <property type="match status" value="1"/>
</dbReference>
<comment type="similarity">
    <text evidence="2">Belongs to the InsP3 receptor family.</text>
</comment>
<dbReference type="SUPFAM" id="SSF100909">
    <property type="entry name" value="IP3 receptor type 1 binding core, domain 2"/>
    <property type="match status" value="2"/>
</dbReference>
<dbReference type="PROSITE" id="PS50919">
    <property type="entry name" value="MIR"/>
    <property type="match status" value="1"/>
</dbReference>
<dbReference type="PANTHER" id="PTHR13715:SF99">
    <property type="entry name" value="INOSITOL 1,4,5-TRISPHOSPHATE RECEPTOR-LIKE PROTEIN A"/>
    <property type="match status" value="1"/>
</dbReference>
<dbReference type="GO" id="GO:0005789">
    <property type="term" value="C:endoplasmic reticulum membrane"/>
    <property type="evidence" value="ECO:0007669"/>
    <property type="project" value="UniProtKB-SubCell"/>
</dbReference>
<comment type="subunit">
    <text evidence="2">Homotetramer.</text>
</comment>
<keyword evidence="2" id="KW-0107">Calcium channel</keyword>
<organism evidence="5 6">
    <name type="scientific">Elysia crispata</name>
    <name type="common">lettuce slug</name>
    <dbReference type="NCBI Taxonomy" id="231223"/>
    <lineage>
        <taxon>Eukaryota</taxon>
        <taxon>Metazoa</taxon>
        <taxon>Spiralia</taxon>
        <taxon>Lophotrochozoa</taxon>
        <taxon>Mollusca</taxon>
        <taxon>Gastropoda</taxon>
        <taxon>Heterobranchia</taxon>
        <taxon>Euthyneura</taxon>
        <taxon>Panpulmonata</taxon>
        <taxon>Sacoglossa</taxon>
        <taxon>Placobranchoidea</taxon>
        <taxon>Plakobranchidae</taxon>
        <taxon>Elysia</taxon>
    </lineage>
</organism>